<organism evidence="2 3">
    <name type="scientific">Lentinula aciculospora</name>
    <dbReference type="NCBI Taxonomy" id="153920"/>
    <lineage>
        <taxon>Eukaryota</taxon>
        <taxon>Fungi</taxon>
        <taxon>Dikarya</taxon>
        <taxon>Basidiomycota</taxon>
        <taxon>Agaricomycotina</taxon>
        <taxon>Agaricomycetes</taxon>
        <taxon>Agaricomycetidae</taxon>
        <taxon>Agaricales</taxon>
        <taxon>Marasmiineae</taxon>
        <taxon>Omphalotaceae</taxon>
        <taxon>Lentinula</taxon>
    </lineage>
</organism>
<feature type="compositionally biased region" description="Basic and acidic residues" evidence="1">
    <location>
        <begin position="180"/>
        <end position="191"/>
    </location>
</feature>
<gene>
    <name evidence="2" type="ORF">J3R30DRAFT_732044</name>
</gene>
<evidence type="ECO:0000313" key="3">
    <source>
        <dbReference type="Proteomes" id="UP001150266"/>
    </source>
</evidence>
<protein>
    <submittedName>
        <fullName evidence="2">Uncharacterized protein</fullName>
    </submittedName>
</protein>
<dbReference type="EMBL" id="JAOTPV010000017">
    <property type="protein sequence ID" value="KAJ4473817.1"/>
    <property type="molecule type" value="Genomic_DNA"/>
</dbReference>
<evidence type="ECO:0000256" key="1">
    <source>
        <dbReference type="SAM" id="MobiDB-lite"/>
    </source>
</evidence>
<sequence>MKRKAREVFRGIRRPIGMRYLIEGHYKTHVALFVKGFCNFLDLLAPFFFFFANKKFMCAYDGVPYACCLLYIGQINLPNIGRLNKITRAEPTQSAILGESRRTNRISEAGKTRLHEQWVYVVSGRTAICWQRQLDCVYFILSCLQSLSGLFGYELGKLHRHEISVGRSLGRGSTFGDMSPDGHGHENPTRP</sequence>
<comment type="caution">
    <text evidence="2">The sequence shown here is derived from an EMBL/GenBank/DDBJ whole genome shotgun (WGS) entry which is preliminary data.</text>
</comment>
<proteinExistence type="predicted"/>
<evidence type="ECO:0000313" key="2">
    <source>
        <dbReference type="EMBL" id="KAJ4473817.1"/>
    </source>
</evidence>
<reference evidence="2" key="1">
    <citation type="submission" date="2022-08" db="EMBL/GenBank/DDBJ databases">
        <title>A Global Phylogenomic Analysis of the Shiitake Genus Lentinula.</title>
        <authorList>
            <consortium name="DOE Joint Genome Institute"/>
            <person name="Sierra-Patev S."/>
            <person name="Min B."/>
            <person name="Naranjo-Ortiz M."/>
            <person name="Looney B."/>
            <person name="Konkel Z."/>
            <person name="Slot J.C."/>
            <person name="Sakamoto Y."/>
            <person name="Steenwyk J.L."/>
            <person name="Rokas A."/>
            <person name="Carro J."/>
            <person name="Camarero S."/>
            <person name="Ferreira P."/>
            <person name="Molpeceres G."/>
            <person name="Ruiz-Duenas F.J."/>
            <person name="Serrano A."/>
            <person name="Henrissat B."/>
            <person name="Drula E."/>
            <person name="Hughes K.W."/>
            <person name="Mata J.L."/>
            <person name="Ishikawa N.K."/>
            <person name="Vargas-Isla R."/>
            <person name="Ushijima S."/>
            <person name="Smith C.A."/>
            <person name="Ahrendt S."/>
            <person name="Andreopoulos W."/>
            <person name="He G."/>
            <person name="Labutti K."/>
            <person name="Lipzen A."/>
            <person name="Ng V."/>
            <person name="Riley R."/>
            <person name="Sandor L."/>
            <person name="Barry K."/>
            <person name="Martinez A.T."/>
            <person name="Xiao Y."/>
            <person name="Gibbons J.G."/>
            <person name="Terashima K."/>
            <person name="Grigoriev I.V."/>
            <person name="Hibbett D.S."/>
        </authorList>
    </citation>
    <scope>NUCLEOTIDE SEQUENCE</scope>
    <source>
        <strain evidence="2">JLM2183</strain>
    </source>
</reference>
<keyword evidence="3" id="KW-1185">Reference proteome</keyword>
<dbReference type="AlphaFoldDB" id="A0A9W9A3R0"/>
<name>A0A9W9A3R0_9AGAR</name>
<dbReference type="Proteomes" id="UP001150266">
    <property type="component" value="Unassembled WGS sequence"/>
</dbReference>
<feature type="region of interest" description="Disordered" evidence="1">
    <location>
        <begin position="171"/>
        <end position="191"/>
    </location>
</feature>
<accession>A0A9W9A3R0</accession>